<evidence type="ECO:0000313" key="1">
    <source>
        <dbReference type="Proteomes" id="UP000887564"/>
    </source>
</evidence>
<protein>
    <submittedName>
        <fullName evidence="2">Uncharacterized protein</fullName>
    </submittedName>
</protein>
<evidence type="ECO:0000313" key="2">
    <source>
        <dbReference type="WBParaSite" id="PEQ_0000025501-mRNA-1"/>
    </source>
</evidence>
<sequence>MKKARIQDLDPQKESIFKNAMTYEEFYNLMDVHSFNPLSIKLVVVTSLGYYTEPRVSTLHCYHSLLK</sequence>
<dbReference type="Proteomes" id="UP000887564">
    <property type="component" value="Unplaced"/>
</dbReference>
<accession>A0A914R0X1</accession>
<keyword evidence="1" id="KW-1185">Reference proteome</keyword>
<organism evidence="1 2">
    <name type="scientific">Parascaris equorum</name>
    <name type="common">Equine roundworm</name>
    <dbReference type="NCBI Taxonomy" id="6256"/>
    <lineage>
        <taxon>Eukaryota</taxon>
        <taxon>Metazoa</taxon>
        <taxon>Ecdysozoa</taxon>
        <taxon>Nematoda</taxon>
        <taxon>Chromadorea</taxon>
        <taxon>Rhabditida</taxon>
        <taxon>Spirurina</taxon>
        <taxon>Ascaridomorpha</taxon>
        <taxon>Ascaridoidea</taxon>
        <taxon>Ascarididae</taxon>
        <taxon>Parascaris</taxon>
    </lineage>
</organism>
<proteinExistence type="predicted"/>
<dbReference type="WBParaSite" id="PEQ_0000025501-mRNA-1">
    <property type="protein sequence ID" value="PEQ_0000025501-mRNA-1"/>
    <property type="gene ID" value="PEQ_0000025501"/>
</dbReference>
<name>A0A914R0X1_PAREQ</name>
<reference evidence="2" key="1">
    <citation type="submission" date="2022-11" db="UniProtKB">
        <authorList>
            <consortium name="WormBaseParasite"/>
        </authorList>
    </citation>
    <scope>IDENTIFICATION</scope>
</reference>
<dbReference type="AlphaFoldDB" id="A0A914R0X1"/>